<reference evidence="15" key="2">
    <citation type="submission" date="2025-08" db="UniProtKB">
        <authorList>
            <consortium name="Ensembl"/>
        </authorList>
    </citation>
    <scope>IDENTIFICATION</scope>
</reference>
<feature type="domain" description="AGC-kinase C-terminal" evidence="14">
    <location>
        <begin position="460"/>
        <end position="527"/>
    </location>
</feature>
<evidence type="ECO:0000256" key="7">
    <source>
        <dbReference type="ARBA" id="ARBA00022777"/>
    </source>
</evidence>
<keyword evidence="8" id="KW-0067">ATP-binding</keyword>
<keyword evidence="6" id="KW-0547">Nucleotide-binding</keyword>
<evidence type="ECO:0000256" key="9">
    <source>
        <dbReference type="ARBA" id="ARBA00033099"/>
    </source>
</evidence>
<evidence type="ECO:0000259" key="14">
    <source>
        <dbReference type="PROSITE" id="PS51285"/>
    </source>
</evidence>
<dbReference type="Gene3D" id="1.10.510.10">
    <property type="entry name" value="Transferase(Phosphotransferase) domain 1"/>
    <property type="match status" value="1"/>
</dbReference>
<dbReference type="Gene3D" id="3.30.200.20">
    <property type="entry name" value="Phosphorylase Kinase, domain 1"/>
    <property type="match status" value="1"/>
</dbReference>
<dbReference type="Proteomes" id="UP000007875">
    <property type="component" value="Unassembled WGS sequence"/>
</dbReference>
<dbReference type="PROSITE" id="PS50011">
    <property type="entry name" value="PROTEIN_KINASE_DOM"/>
    <property type="match status" value="1"/>
</dbReference>
<dbReference type="Ensembl" id="ENSCSAVT00000015553.1">
    <property type="protein sequence ID" value="ENSCSAVP00000015376.1"/>
    <property type="gene ID" value="ENSCSAVG00000009029.1"/>
</dbReference>
<keyword evidence="4" id="KW-0723">Serine/threonine-protein kinase</keyword>
<feature type="region of interest" description="Disordered" evidence="12">
    <location>
        <begin position="331"/>
        <end position="355"/>
    </location>
</feature>
<dbReference type="InterPro" id="IPR000961">
    <property type="entry name" value="AGC-kinase_C"/>
</dbReference>
<feature type="compositionally biased region" description="Basic and acidic residues" evidence="12">
    <location>
        <begin position="489"/>
        <end position="498"/>
    </location>
</feature>
<dbReference type="GO" id="GO:0035556">
    <property type="term" value="P:intracellular signal transduction"/>
    <property type="evidence" value="ECO:0007669"/>
    <property type="project" value="TreeGrafter"/>
</dbReference>
<dbReference type="GO" id="GO:0005524">
    <property type="term" value="F:ATP binding"/>
    <property type="evidence" value="ECO:0007669"/>
    <property type="project" value="UniProtKB-KW"/>
</dbReference>
<dbReference type="Pfam" id="PF00069">
    <property type="entry name" value="Pkinase"/>
    <property type="match status" value="1"/>
</dbReference>
<dbReference type="SUPFAM" id="SSF56112">
    <property type="entry name" value="Protein kinase-like (PK-like)"/>
    <property type="match status" value="1"/>
</dbReference>
<dbReference type="InterPro" id="IPR050236">
    <property type="entry name" value="Ser_Thr_kinase_AGC"/>
</dbReference>
<dbReference type="InterPro" id="IPR000719">
    <property type="entry name" value="Prot_kinase_dom"/>
</dbReference>
<evidence type="ECO:0000313" key="16">
    <source>
        <dbReference type="Proteomes" id="UP000007875"/>
    </source>
</evidence>
<evidence type="ECO:0000256" key="1">
    <source>
        <dbReference type="ARBA" id="ARBA00009903"/>
    </source>
</evidence>
<comment type="catalytic activity">
    <reaction evidence="11">
        <text>L-seryl-[protein] + ATP = O-phospho-L-seryl-[protein] + ADP + H(+)</text>
        <dbReference type="Rhea" id="RHEA:17989"/>
        <dbReference type="Rhea" id="RHEA-COMP:9863"/>
        <dbReference type="Rhea" id="RHEA-COMP:11604"/>
        <dbReference type="ChEBI" id="CHEBI:15378"/>
        <dbReference type="ChEBI" id="CHEBI:29999"/>
        <dbReference type="ChEBI" id="CHEBI:30616"/>
        <dbReference type="ChEBI" id="CHEBI:83421"/>
        <dbReference type="ChEBI" id="CHEBI:456216"/>
        <dbReference type="EC" id="2.7.11.1"/>
    </reaction>
</comment>
<evidence type="ECO:0000259" key="13">
    <source>
        <dbReference type="PROSITE" id="PS50011"/>
    </source>
</evidence>
<evidence type="ECO:0000313" key="15">
    <source>
        <dbReference type="Ensembl" id="ENSCSAVP00000015376.1"/>
    </source>
</evidence>
<evidence type="ECO:0000256" key="4">
    <source>
        <dbReference type="ARBA" id="ARBA00022527"/>
    </source>
</evidence>
<evidence type="ECO:0000256" key="3">
    <source>
        <dbReference type="ARBA" id="ARBA00022148"/>
    </source>
</evidence>
<evidence type="ECO:0000256" key="8">
    <source>
        <dbReference type="ARBA" id="ARBA00022840"/>
    </source>
</evidence>
<comment type="catalytic activity">
    <reaction evidence="10">
        <text>L-threonyl-[protein] + ATP = O-phospho-L-threonyl-[protein] + ADP + H(+)</text>
        <dbReference type="Rhea" id="RHEA:46608"/>
        <dbReference type="Rhea" id="RHEA-COMP:11060"/>
        <dbReference type="Rhea" id="RHEA-COMP:11605"/>
        <dbReference type="ChEBI" id="CHEBI:15378"/>
        <dbReference type="ChEBI" id="CHEBI:30013"/>
        <dbReference type="ChEBI" id="CHEBI:30616"/>
        <dbReference type="ChEBI" id="CHEBI:61977"/>
        <dbReference type="ChEBI" id="CHEBI:456216"/>
        <dbReference type="EC" id="2.7.11.1"/>
    </reaction>
</comment>
<dbReference type="PANTHER" id="PTHR24356:SF1">
    <property type="entry name" value="SERINE_THREONINE-PROTEIN KINASE GREATWALL"/>
    <property type="match status" value="1"/>
</dbReference>
<dbReference type="PROSITE" id="PS51285">
    <property type="entry name" value="AGC_KINASE_CTER"/>
    <property type="match status" value="1"/>
</dbReference>
<proteinExistence type="inferred from homology"/>
<dbReference type="AlphaFoldDB" id="H2ZCR0"/>
<keyword evidence="16" id="KW-1185">Reference proteome</keyword>
<dbReference type="PANTHER" id="PTHR24356">
    <property type="entry name" value="SERINE/THREONINE-PROTEIN KINASE"/>
    <property type="match status" value="1"/>
</dbReference>
<dbReference type="GeneTree" id="ENSGT00940000157002"/>
<accession>H2ZCR0</accession>
<evidence type="ECO:0000256" key="5">
    <source>
        <dbReference type="ARBA" id="ARBA00022679"/>
    </source>
</evidence>
<evidence type="ECO:0000256" key="10">
    <source>
        <dbReference type="ARBA" id="ARBA00047899"/>
    </source>
</evidence>
<dbReference type="SMART" id="SM00220">
    <property type="entry name" value="S_TKc"/>
    <property type="match status" value="1"/>
</dbReference>
<feature type="domain" description="Protein kinase" evidence="13">
    <location>
        <begin position="107"/>
        <end position="459"/>
    </location>
</feature>
<feature type="region of interest" description="Disordered" evidence="12">
    <location>
        <begin position="172"/>
        <end position="192"/>
    </location>
</feature>
<evidence type="ECO:0000256" key="12">
    <source>
        <dbReference type="SAM" id="MobiDB-lite"/>
    </source>
</evidence>
<reference evidence="16" key="1">
    <citation type="submission" date="2003-08" db="EMBL/GenBank/DDBJ databases">
        <authorList>
            <person name="Birren B."/>
            <person name="Nusbaum C."/>
            <person name="Abebe A."/>
            <person name="Abouelleil A."/>
            <person name="Adekoya E."/>
            <person name="Ait-zahra M."/>
            <person name="Allen N."/>
            <person name="Allen T."/>
            <person name="An P."/>
            <person name="Anderson M."/>
            <person name="Anderson S."/>
            <person name="Arachchi H."/>
            <person name="Armbruster J."/>
            <person name="Bachantsang P."/>
            <person name="Baldwin J."/>
            <person name="Barry A."/>
            <person name="Bayul T."/>
            <person name="Blitshsteyn B."/>
            <person name="Bloom T."/>
            <person name="Blye J."/>
            <person name="Boguslavskiy L."/>
            <person name="Borowsky M."/>
            <person name="Boukhgalter B."/>
            <person name="Brunache A."/>
            <person name="Butler J."/>
            <person name="Calixte N."/>
            <person name="Calvo S."/>
            <person name="Camarata J."/>
            <person name="Campo K."/>
            <person name="Chang J."/>
            <person name="Cheshatsang Y."/>
            <person name="Citroen M."/>
            <person name="Collymore A."/>
            <person name="Considine T."/>
            <person name="Cook A."/>
            <person name="Cooke P."/>
            <person name="Corum B."/>
            <person name="Cuomo C."/>
            <person name="David R."/>
            <person name="Dawoe T."/>
            <person name="Degray S."/>
            <person name="Dodge S."/>
            <person name="Dooley K."/>
            <person name="Dorje P."/>
            <person name="Dorjee K."/>
            <person name="Dorris L."/>
            <person name="Duffey N."/>
            <person name="Dupes A."/>
            <person name="Elkins T."/>
            <person name="Engels R."/>
            <person name="Erickson J."/>
            <person name="Farina A."/>
            <person name="Faro S."/>
            <person name="Ferreira P."/>
            <person name="Fischer H."/>
            <person name="Fitzgerald M."/>
            <person name="Foley K."/>
            <person name="Gage D."/>
            <person name="Galagan J."/>
            <person name="Gearin G."/>
            <person name="Gnerre S."/>
            <person name="Gnirke A."/>
            <person name="Goyette A."/>
            <person name="Graham J."/>
            <person name="Grandbois E."/>
            <person name="Gyaltsen K."/>
            <person name="Hafez N."/>
            <person name="Hagopian D."/>
            <person name="Hagos B."/>
            <person name="Hall J."/>
            <person name="Hatcher B."/>
            <person name="Heller A."/>
            <person name="Higgins H."/>
            <person name="Honan T."/>
            <person name="Horn A."/>
            <person name="Houde N."/>
            <person name="Hughes L."/>
            <person name="Hulme W."/>
            <person name="Husby E."/>
            <person name="Iliev I."/>
            <person name="Jaffe D."/>
            <person name="Jones C."/>
            <person name="Kamal M."/>
            <person name="Kamat A."/>
            <person name="Kamvysselis M."/>
            <person name="Karlsson E."/>
            <person name="Kells C."/>
            <person name="Kieu A."/>
            <person name="Kisner P."/>
            <person name="Kodira C."/>
            <person name="Kulbokas E."/>
            <person name="Labutti K."/>
            <person name="Lama D."/>
            <person name="Landers T."/>
            <person name="Leger J."/>
            <person name="Levine S."/>
            <person name="Lewis D."/>
            <person name="Lewis T."/>
            <person name="Lindblad-toh K."/>
            <person name="Liu X."/>
            <person name="Lokyitsang T."/>
            <person name="Lokyitsang Y."/>
            <person name="Lucien O."/>
            <person name="Lui A."/>
            <person name="Ma L.J."/>
            <person name="Mabbitt R."/>
            <person name="Macdonald J."/>
            <person name="Maclean C."/>
            <person name="Major J."/>
            <person name="Manning J."/>
            <person name="Marabella R."/>
            <person name="Maru K."/>
            <person name="Matthews C."/>
            <person name="Mauceli E."/>
            <person name="Mccarthy M."/>
            <person name="Mcdonough S."/>
            <person name="Mcghee T."/>
            <person name="Meldrim J."/>
            <person name="Meneus L."/>
            <person name="Mesirov J."/>
            <person name="Mihalev A."/>
            <person name="Mihova T."/>
            <person name="Mikkelsen T."/>
            <person name="Mlenga V."/>
            <person name="Moru K."/>
            <person name="Mozes J."/>
            <person name="Mulrain L."/>
            <person name="Munson G."/>
            <person name="Naylor J."/>
            <person name="Newes C."/>
            <person name="Nguyen C."/>
            <person name="Nguyen N."/>
            <person name="Nguyen T."/>
            <person name="Nicol R."/>
            <person name="Nielsen C."/>
            <person name="Nizzari M."/>
            <person name="Norbu C."/>
            <person name="Norbu N."/>
            <person name="O'donnell P."/>
            <person name="Okoawo O."/>
            <person name="O'leary S."/>
            <person name="Omotosho B."/>
            <person name="O'neill K."/>
            <person name="Osman S."/>
            <person name="Parker S."/>
            <person name="Perrin D."/>
            <person name="Phunkhang P."/>
            <person name="Piqani B."/>
            <person name="Purcell S."/>
            <person name="Rachupka T."/>
            <person name="Ramasamy U."/>
            <person name="Rameau R."/>
            <person name="Ray V."/>
            <person name="Raymond C."/>
            <person name="Retta R."/>
            <person name="Richardson S."/>
            <person name="Rise C."/>
            <person name="Rodriguez J."/>
            <person name="Rogers J."/>
            <person name="Rogov P."/>
            <person name="Rutman M."/>
            <person name="Schupbach R."/>
            <person name="Seaman C."/>
            <person name="Settipalli S."/>
            <person name="Sharpe T."/>
            <person name="Sheridan J."/>
            <person name="Sherpa N."/>
            <person name="Shi J."/>
            <person name="Smirnov S."/>
            <person name="Smith C."/>
            <person name="Sougnez C."/>
            <person name="Spencer B."/>
            <person name="Stalker J."/>
            <person name="Stange-thomann N."/>
            <person name="Stavropoulos S."/>
            <person name="Stetson K."/>
            <person name="Stone C."/>
            <person name="Stone S."/>
            <person name="Stubbs M."/>
            <person name="Talamas J."/>
            <person name="Tchuinga P."/>
            <person name="Tenzing P."/>
            <person name="Tesfaye S."/>
            <person name="Theodore J."/>
            <person name="Thoulutsang Y."/>
            <person name="Topham K."/>
            <person name="Towey S."/>
            <person name="Tsamla T."/>
            <person name="Tsomo N."/>
            <person name="Vallee D."/>
            <person name="Vassiliev H."/>
            <person name="Venkataraman V."/>
            <person name="Vinson J."/>
            <person name="Vo A."/>
            <person name="Wade C."/>
            <person name="Wang S."/>
            <person name="Wangchuk T."/>
            <person name="Wangdi T."/>
            <person name="Whittaker C."/>
            <person name="Wilkinson J."/>
            <person name="Wu Y."/>
            <person name="Wyman D."/>
            <person name="Yadav S."/>
            <person name="Yang S."/>
            <person name="Yang X."/>
            <person name="Yeager S."/>
            <person name="Yee E."/>
            <person name="Young G."/>
            <person name="Zainoun J."/>
            <person name="Zembeck L."/>
            <person name="Zimmer A."/>
            <person name="Zody M."/>
            <person name="Lander E."/>
        </authorList>
    </citation>
    <scope>NUCLEOTIDE SEQUENCE [LARGE SCALE GENOMIC DNA]</scope>
</reference>
<dbReference type="GO" id="GO:0005634">
    <property type="term" value="C:nucleus"/>
    <property type="evidence" value="ECO:0007669"/>
    <property type="project" value="TreeGrafter"/>
</dbReference>
<protein>
    <recommendedName>
        <fullName evidence="3">Serine/threonine-protein kinase greatwall</fullName>
        <ecNumber evidence="2">2.7.11.1</ecNumber>
    </recommendedName>
    <alternativeName>
        <fullName evidence="9">Microtubule-associated serine/threonine-protein kinase-like</fullName>
    </alternativeName>
</protein>
<feature type="region of interest" description="Disordered" evidence="12">
    <location>
        <begin position="476"/>
        <end position="514"/>
    </location>
</feature>
<evidence type="ECO:0000256" key="6">
    <source>
        <dbReference type="ARBA" id="ARBA00022741"/>
    </source>
</evidence>
<name>H2ZCR0_CIOSA</name>
<reference evidence="15" key="3">
    <citation type="submission" date="2025-09" db="UniProtKB">
        <authorList>
            <consortium name="Ensembl"/>
        </authorList>
    </citation>
    <scope>IDENTIFICATION</scope>
</reference>
<evidence type="ECO:0000256" key="2">
    <source>
        <dbReference type="ARBA" id="ARBA00012513"/>
    </source>
</evidence>
<keyword evidence="7" id="KW-0418">Kinase</keyword>
<sequence length="527" mass="58944">MSGKPIQHSTPSHDESIEVIRGNGDESFVAKQPMSDSSFMDDHIHDVDELKRTTSMESGIVGLDSTGMTSSYHGVSPRHPSAECMMGDISPIAAKPLQEMYRRDDDCRDVNMLSRRTLSPVMEMSFTSGSYHVKAEHAIRKPSFKKEQALDAPRIVRSVSWNDLTTAHTAPLVPLDEPHNASLSSNEDDASDLPFRGRHNDTIDNLHTSKSHDEELGEVNCDEPGCDDNMSDMSTEGIPLSMMTSQPPDKLLMLTMNGNKTPIRPRNAMEPSFTNKSVSNLKFNTPKRSPLLLPHTPKHNTPFQFHRTPNLKNSFCTPKNHFARKLSETPSTNRLFTPKPTPLRTPKSVRRPRKQSIMESRIWGTPDYLAPELLLKQPHGPEVDWWALGVCFYEFLVGLPPFTDYTLEKVFSNILKGDIEWPEGEESLSDDAVVLLKQLLKKSHSERAGPKEIRASPIFSTLPWDNLLEVNPEFVPQPDSETDTAYFDPRNDKRKDSVTDAPAALQGAGNRDNELNLCPGNAVTAVQ</sequence>
<dbReference type="InterPro" id="IPR011009">
    <property type="entry name" value="Kinase-like_dom_sf"/>
</dbReference>
<keyword evidence="5" id="KW-0808">Transferase</keyword>
<dbReference type="EC" id="2.7.11.1" evidence="2"/>
<dbReference type="GO" id="GO:0004674">
    <property type="term" value="F:protein serine/threonine kinase activity"/>
    <property type="evidence" value="ECO:0007669"/>
    <property type="project" value="UniProtKB-KW"/>
</dbReference>
<organism evidence="15 16">
    <name type="scientific">Ciona savignyi</name>
    <name type="common">Pacific transparent sea squirt</name>
    <dbReference type="NCBI Taxonomy" id="51511"/>
    <lineage>
        <taxon>Eukaryota</taxon>
        <taxon>Metazoa</taxon>
        <taxon>Chordata</taxon>
        <taxon>Tunicata</taxon>
        <taxon>Ascidiacea</taxon>
        <taxon>Phlebobranchia</taxon>
        <taxon>Cionidae</taxon>
        <taxon>Ciona</taxon>
    </lineage>
</organism>
<dbReference type="HOGENOM" id="CLU_516737_0_0_1"/>
<evidence type="ECO:0000256" key="11">
    <source>
        <dbReference type="ARBA" id="ARBA00048679"/>
    </source>
</evidence>
<comment type="similarity">
    <text evidence="1">Belongs to the protein kinase superfamily. AGC Ser/Thr protein kinase family.</text>
</comment>